<gene>
    <name evidence="3" type="ORF">GCM10010307_60330</name>
</gene>
<dbReference type="Proteomes" id="UP001500151">
    <property type="component" value="Unassembled WGS sequence"/>
</dbReference>
<dbReference type="RefSeq" id="WP_344394172.1">
    <property type="nucleotide sequence ID" value="NZ_BAAASJ010000097.1"/>
</dbReference>
<evidence type="ECO:0000256" key="2">
    <source>
        <dbReference type="SAM" id="Phobius"/>
    </source>
</evidence>
<accession>A0ABN3RES9</accession>
<comment type="caution">
    <text evidence="3">The sequence shown here is derived from an EMBL/GenBank/DDBJ whole genome shotgun (WGS) entry which is preliminary data.</text>
</comment>
<dbReference type="EMBL" id="BAAASJ010000097">
    <property type="protein sequence ID" value="GAA2650864.1"/>
    <property type="molecule type" value="Genomic_DNA"/>
</dbReference>
<evidence type="ECO:0000313" key="3">
    <source>
        <dbReference type="EMBL" id="GAA2650864.1"/>
    </source>
</evidence>
<reference evidence="3 4" key="1">
    <citation type="journal article" date="2019" name="Int. J. Syst. Evol. Microbiol.">
        <title>The Global Catalogue of Microorganisms (GCM) 10K type strain sequencing project: providing services to taxonomists for standard genome sequencing and annotation.</title>
        <authorList>
            <consortium name="The Broad Institute Genomics Platform"/>
            <consortium name="The Broad Institute Genome Sequencing Center for Infectious Disease"/>
            <person name="Wu L."/>
            <person name="Ma J."/>
        </authorList>
    </citation>
    <scope>NUCLEOTIDE SEQUENCE [LARGE SCALE GENOMIC DNA]</scope>
    <source>
        <strain evidence="3 4">JCM 4524</strain>
    </source>
</reference>
<feature type="transmembrane region" description="Helical" evidence="2">
    <location>
        <begin position="6"/>
        <end position="26"/>
    </location>
</feature>
<sequence>MYDAELMAVATGAAGTLVAAIATSGAEKMRLKVAHFFRRATPDEQRVAAQAVDDTAAQLTSPSPEAQALAATAWTQLIAQYLAEHRDAMSEVDELAVPTSPSSKVWNQHNTGTGTFIGGDVHSSPAAVPSRDVARHLEA</sequence>
<proteinExistence type="predicted"/>
<evidence type="ECO:0000256" key="1">
    <source>
        <dbReference type="SAM" id="MobiDB-lite"/>
    </source>
</evidence>
<keyword evidence="4" id="KW-1185">Reference proteome</keyword>
<protein>
    <submittedName>
        <fullName evidence="3">Uncharacterized protein</fullName>
    </submittedName>
</protein>
<keyword evidence="2" id="KW-1133">Transmembrane helix</keyword>
<name>A0ABN3RES9_9ACTN</name>
<feature type="region of interest" description="Disordered" evidence="1">
    <location>
        <begin position="118"/>
        <end position="139"/>
    </location>
</feature>
<keyword evidence="2" id="KW-0472">Membrane</keyword>
<organism evidence="3 4">
    <name type="scientific">Streptomyces vastus</name>
    <dbReference type="NCBI Taxonomy" id="285451"/>
    <lineage>
        <taxon>Bacteria</taxon>
        <taxon>Bacillati</taxon>
        <taxon>Actinomycetota</taxon>
        <taxon>Actinomycetes</taxon>
        <taxon>Kitasatosporales</taxon>
        <taxon>Streptomycetaceae</taxon>
        <taxon>Streptomyces</taxon>
    </lineage>
</organism>
<evidence type="ECO:0000313" key="4">
    <source>
        <dbReference type="Proteomes" id="UP001500151"/>
    </source>
</evidence>
<keyword evidence="2" id="KW-0812">Transmembrane</keyword>